<dbReference type="AlphaFoldDB" id="A0A419T8U5"/>
<evidence type="ECO:0000256" key="11">
    <source>
        <dbReference type="ARBA" id="ARBA00061444"/>
    </source>
</evidence>
<reference evidence="14 15" key="1">
    <citation type="submission" date="2016-08" db="EMBL/GenBank/DDBJ databases">
        <title>Novel Firmicutes and Novel Genomes.</title>
        <authorList>
            <person name="Poppleton D.I."/>
            <person name="Gribaldo S."/>
        </authorList>
    </citation>
    <scope>NUCLEOTIDE SEQUENCE [LARGE SCALE GENOMIC DNA]</scope>
    <source>
        <strain evidence="14 15">CTT3</strain>
    </source>
</reference>
<dbReference type="Pfam" id="PF13793">
    <property type="entry name" value="Pribosyltran_N"/>
    <property type="match status" value="1"/>
</dbReference>
<dbReference type="SUPFAM" id="SSF53271">
    <property type="entry name" value="PRTase-like"/>
    <property type="match status" value="1"/>
</dbReference>
<keyword evidence="6 12" id="KW-0418">Kinase</keyword>
<dbReference type="PROSITE" id="PS00114">
    <property type="entry name" value="PRPP_SYNTHASE"/>
    <property type="match status" value="1"/>
</dbReference>
<evidence type="ECO:0000256" key="8">
    <source>
        <dbReference type="ARBA" id="ARBA00022842"/>
    </source>
</evidence>
<dbReference type="InterPro" id="IPR005946">
    <property type="entry name" value="Rib-P_diPkinase"/>
</dbReference>
<feature type="domain" description="Ribose-phosphate pyrophosphokinase N-terminal" evidence="13">
    <location>
        <begin position="8"/>
        <end position="124"/>
    </location>
</feature>
<sequence length="315" mass="34494">MKLMGRDIKILAGNANKEFAQKICDELGLSLVDSEVGRFSDGEISVMINETVRGADVFVIQPTCPPVNENLMELLILIDGLKRASAGRINAVIPYYGYARQDRKTKARDPITSKLVADLLTKAGADRVVSMDLHAGQIQGYFDIPVDHLTGINILADYFKKRINKDTVVVSPDIGGVRRARNFGSILDLPIAIIEKRRPKANVSEVMNIIGDVKGKNVILVDDIIDTAGSMTKAANVLKEFGALEVYACCTHPVLSGPAIERIKDSAIKKLVVTDTIPLSDEKMIDKIEVVSVTPLFGKAIKRIYENQSVSKLFD</sequence>
<keyword evidence="15" id="KW-1185">Reference proteome</keyword>
<dbReference type="PANTHER" id="PTHR10210">
    <property type="entry name" value="RIBOSE-PHOSPHATE DIPHOSPHOKINASE FAMILY MEMBER"/>
    <property type="match status" value="1"/>
</dbReference>
<keyword evidence="12" id="KW-0963">Cytoplasm</keyword>
<dbReference type="Proteomes" id="UP000284177">
    <property type="component" value="Unassembled WGS sequence"/>
</dbReference>
<dbReference type="HAMAP" id="MF_00583_B">
    <property type="entry name" value="RibP_PPkinase_B"/>
    <property type="match status" value="1"/>
</dbReference>
<dbReference type="OrthoDB" id="9777067at2"/>
<evidence type="ECO:0000256" key="10">
    <source>
        <dbReference type="ARBA" id="ARBA00054914"/>
    </source>
</evidence>
<organism evidence="14 15">
    <name type="scientific">Thermohalobacter berrensis</name>
    <dbReference type="NCBI Taxonomy" id="99594"/>
    <lineage>
        <taxon>Bacteria</taxon>
        <taxon>Bacillati</taxon>
        <taxon>Bacillota</taxon>
        <taxon>Tissierellia</taxon>
        <taxon>Tissierellales</taxon>
        <taxon>Thermohalobacteraceae</taxon>
        <taxon>Thermohalobacter</taxon>
    </lineage>
</organism>
<dbReference type="GO" id="GO:0000287">
    <property type="term" value="F:magnesium ion binding"/>
    <property type="evidence" value="ECO:0007669"/>
    <property type="project" value="UniProtKB-UniRule"/>
</dbReference>
<feature type="binding site" evidence="12">
    <location>
        <position position="198"/>
    </location>
    <ligand>
        <name>D-ribose 5-phosphate</name>
        <dbReference type="ChEBI" id="CHEBI:78346"/>
    </ligand>
</feature>
<dbReference type="InterPro" id="IPR029099">
    <property type="entry name" value="Pribosyltran_N"/>
</dbReference>
<keyword evidence="4 12" id="KW-0545">Nucleotide biosynthesis</keyword>
<evidence type="ECO:0000256" key="12">
    <source>
        <dbReference type="HAMAP-Rule" id="MF_00583"/>
    </source>
</evidence>
<keyword evidence="2 12" id="KW-0808">Transferase</keyword>
<comment type="catalytic activity">
    <reaction evidence="9 12">
        <text>D-ribose 5-phosphate + ATP = 5-phospho-alpha-D-ribose 1-diphosphate + AMP + H(+)</text>
        <dbReference type="Rhea" id="RHEA:15609"/>
        <dbReference type="ChEBI" id="CHEBI:15378"/>
        <dbReference type="ChEBI" id="CHEBI:30616"/>
        <dbReference type="ChEBI" id="CHEBI:58017"/>
        <dbReference type="ChEBI" id="CHEBI:78346"/>
        <dbReference type="ChEBI" id="CHEBI:456215"/>
        <dbReference type="EC" id="2.7.6.1"/>
    </reaction>
</comment>
<dbReference type="EMBL" id="MCIB01000003">
    <property type="protein sequence ID" value="RKD33899.1"/>
    <property type="molecule type" value="Genomic_DNA"/>
</dbReference>
<comment type="cofactor">
    <cofactor evidence="12">
        <name>Mg(2+)</name>
        <dbReference type="ChEBI" id="CHEBI:18420"/>
    </cofactor>
    <text evidence="12">Binds 2 Mg(2+) ions per subunit.</text>
</comment>
<comment type="similarity">
    <text evidence="11 12">Belongs to the ribose-phosphate pyrophosphokinase family. Class I subfamily.</text>
</comment>
<keyword evidence="3 12" id="KW-0479">Metal-binding</keyword>
<dbReference type="GO" id="GO:0004749">
    <property type="term" value="F:ribose phosphate diphosphokinase activity"/>
    <property type="evidence" value="ECO:0007669"/>
    <property type="project" value="UniProtKB-UniRule"/>
</dbReference>
<dbReference type="Gene3D" id="3.40.50.2020">
    <property type="match status" value="2"/>
</dbReference>
<evidence type="ECO:0000256" key="9">
    <source>
        <dbReference type="ARBA" id="ARBA00049535"/>
    </source>
</evidence>
<accession>A0A419T8U5</accession>
<dbReference type="InterPro" id="IPR000836">
    <property type="entry name" value="PRTase_dom"/>
</dbReference>
<evidence type="ECO:0000256" key="7">
    <source>
        <dbReference type="ARBA" id="ARBA00022840"/>
    </source>
</evidence>
<gene>
    <name evidence="12" type="primary">prs</name>
    <name evidence="14" type="ORF">BET03_08200</name>
</gene>
<comment type="function">
    <text evidence="10 12">Involved in the biosynthesis of the central metabolite phospho-alpha-D-ribosyl-1-pyrophosphate (PRPP) via the transfer of pyrophosphoryl group from ATP to 1-hydroxyl of ribose-5-phosphate (Rib-5-P).</text>
</comment>
<evidence type="ECO:0000256" key="2">
    <source>
        <dbReference type="ARBA" id="ARBA00022679"/>
    </source>
</evidence>
<evidence type="ECO:0000256" key="6">
    <source>
        <dbReference type="ARBA" id="ARBA00022777"/>
    </source>
</evidence>
<feature type="binding site" evidence="12">
    <location>
        <begin position="100"/>
        <end position="101"/>
    </location>
    <ligand>
        <name>ATP</name>
        <dbReference type="ChEBI" id="CHEBI:30616"/>
    </ligand>
</feature>
<dbReference type="EC" id="2.7.6.1" evidence="12"/>
<feature type="active site" evidence="12">
    <location>
        <position position="196"/>
    </location>
</feature>
<feature type="binding site" evidence="12">
    <location>
        <begin position="226"/>
        <end position="230"/>
    </location>
    <ligand>
        <name>D-ribose 5-phosphate</name>
        <dbReference type="ChEBI" id="CHEBI:78346"/>
    </ligand>
</feature>
<evidence type="ECO:0000313" key="14">
    <source>
        <dbReference type="EMBL" id="RKD33899.1"/>
    </source>
</evidence>
<protein>
    <recommendedName>
        <fullName evidence="12">Ribose-phosphate pyrophosphokinase</fullName>
        <shortName evidence="12">RPPK</shortName>
        <ecNumber evidence="12">2.7.6.1</ecNumber>
    </recommendedName>
    <alternativeName>
        <fullName evidence="12">5-phospho-D-ribosyl alpha-1-diphosphate synthase</fullName>
    </alternativeName>
    <alternativeName>
        <fullName evidence="12">Phosphoribosyl diphosphate synthase</fullName>
    </alternativeName>
    <alternativeName>
        <fullName evidence="12">Phosphoribosyl pyrophosphate synthase</fullName>
        <shortName evidence="12">P-Rib-PP synthase</shortName>
        <shortName evidence="12">PRPP synthase</shortName>
        <shortName evidence="12">PRPPase</shortName>
    </alternativeName>
</protein>
<evidence type="ECO:0000256" key="3">
    <source>
        <dbReference type="ARBA" id="ARBA00022723"/>
    </source>
</evidence>
<feature type="binding site" evidence="12">
    <location>
        <begin position="41"/>
        <end position="43"/>
    </location>
    <ligand>
        <name>ATP</name>
        <dbReference type="ChEBI" id="CHEBI:30616"/>
    </ligand>
</feature>
<dbReference type="GO" id="GO:0006164">
    <property type="term" value="P:purine nucleotide biosynthetic process"/>
    <property type="evidence" value="ECO:0007669"/>
    <property type="project" value="TreeGrafter"/>
</dbReference>
<evidence type="ECO:0000313" key="15">
    <source>
        <dbReference type="Proteomes" id="UP000284177"/>
    </source>
</evidence>
<comment type="subunit">
    <text evidence="12">Homohexamer.</text>
</comment>
<dbReference type="CDD" id="cd06223">
    <property type="entry name" value="PRTases_typeI"/>
    <property type="match status" value="1"/>
</dbReference>
<dbReference type="GO" id="GO:0002189">
    <property type="term" value="C:ribose phosphate diphosphokinase complex"/>
    <property type="evidence" value="ECO:0007669"/>
    <property type="project" value="TreeGrafter"/>
</dbReference>
<dbReference type="InterPro" id="IPR000842">
    <property type="entry name" value="PRib_PP_synth_CS"/>
</dbReference>
<dbReference type="RefSeq" id="WP_120167360.1">
    <property type="nucleotide sequence ID" value="NZ_MCIB01000003.1"/>
</dbReference>
<name>A0A419T8U5_9FIRM</name>
<evidence type="ECO:0000256" key="4">
    <source>
        <dbReference type="ARBA" id="ARBA00022727"/>
    </source>
</evidence>
<dbReference type="InterPro" id="IPR037515">
    <property type="entry name" value="Rib-P_diPkinase_bac"/>
</dbReference>
<proteinExistence type="inferred from homology"/>
<keyword evidence="7 12" id="KW-0067">ATP-binding</keyword>
<evidence type="ECO:0000256" key="1">
    <source>
        <dbReference type="ARBA" id="ARBA00004996"/>
    </source>
</evidence>
<keyword evidence="8 12" id="KW-0460">Magnesium</keyword>
<feature type="binding site" evidence="12">
    <location>
        <position position="222"/>
    </location>
    <ligand>
        <name>D-ribose 5-phosphate</name>
        <dbReference type="ChEBI" id="CHEBI:78346"/>
    </ligand>
</feature>
<dbReference type="GO" id="GO:0016301">
    <property type="term" value="F:kinase activity"/>
    <property type="evidence" value="ECO:0007669"/>
    <property type="project" value="UniProtKB-KW"/>
</dbReference>
<keyword evidence="5 12" id="KW-0547">Nucleotide-binding</keyword>
<dbReference type="NCBIfam" id="NF002320">
    <property type="entry name" value="PRK01259.1"/>
    <property type="match status" value="1"/>
</dbReference>
<dbReference type="Pfam" id="PF14572">
    <property type="entry name" value="Pribosyl_synth"/>
    <property type="match status" value="1"/>
</dbReference>
<dbReference type="GO" id="GO:0009156">
    <property type="term" value="P:ribonucleoside monophosphate biosynthetic process"/>
    <property type="evidence" value="ECO:0007669"/>
    <property type="project" value="InterPro"/>
</dbReference>
<dbReference type="GO" id="GO:0005524">
    <property type="term" value="F:ATP binding"/>
    <property type="evidence" value="ECO:0007669"/>
    <property type="project" value="UniProtKB-KW"/>
</dbReference>
<dbReference type="InterPro" id="IPR029057">
    <property type="entry name" value="PRTase-like"/>
</dbReference>
<dbReference type="NCBIfam" id="TIGR01251">
    <property type="entry name" value="ribP_PPkin"/>
    <property type="match status" value="1"/>
</dbReference>
<evidence type="ECO:0000256" key="5">
    <source>
        <dbReference type="ARBA" id="ARBA00022741"/>
    </source>
</evidence>
<dbReference type="SMART" id="SM01400">
    <property type="entry name" value="Pribosyltran_N"/>
    <property type="match status" value="1"/>
</dbReference>
<evidence type="ECO:0000259" key="13">
    <source>
        <dbReference type="Pfam" id="PF13793"/>
    </source>
</evidence>
<feature type="binding site" evidence="12">
    <location>
        <position position="134"/>
    </location>
    <ligand>
        <name>Mg(2+)</name>
        <dbReference type="ChEBI" id="CHEBI:18420"/>
    </ligand>
</feature>
<feature type="binding site" evidence="12">
    <location>
        <position position="173"/>
    </location>
    <ligand>
        <name>Mg(2+)</name>
        <dbReference type="ChEBI" id="CHEBI:18420"/>
    </ligand>
</feature>
<dbReference type="FunFam" id="3.40.50.2020:FF:000001">
    <property type="entry name" value="Ribose-phosphate pyrophosphokinase"/>
    <property type="match status" value="1"/>
</dbReference>
<dbReference type="PANTHER" id="PTHR10210:SF41">
    <property type="entry name" value="RIBOSE-PHOSPHATE PYROPHOSPHOKINASE 1, CHLOROPLASTIC"/>
    <property type="match status" value="1"/>
</dbReference>
<dbReference type="UniPathway" id="UPA00087">
    <property type="reaction ID" value="UER00172"/>
</dbReference>
<comment type="caution">
    <text evidence="14">The sequence shown here is derived from an EMBL/GenBank/DDBJ whole genome shotgun (WGS) entry which is preliminary data.</text>
</comment>
<comment type="subcellular location">
    <subcellularLocation>
        <location evidence="12">Cytoplasm</location>
    </subcellularLocation>
</comment>
<dbReference type="GO" id="GO:0006015">
    <property type="term" value="P:5-phosphoribose 1-diphosphate biosynthetic process"/>
    <property type="evidence" value="ECO:0007669"/>
    <property type="project" value="UniProtKB-UniRule"/>
</dbReference>
<comment type="pathway">
    <text evidence="1 12">Metabolic intermediate biosynthesis; 5-phospho-alpha-D-ribose 1-diphosphate biosynthesis; 5-phospho-alpha-D-ribose 1-diphosphate from D-ribose 5-phosphate (route I): step 1/1.</text>
</comment>
<dbReference type="GO" id="GO:0005737">
    <property type="term" value="C:cytoplasm"/>
    <property type="evidence" value="ECO:0007669"/>
    <property type="project" value="UniProtKB-SubCell"/>
</dbReference>